<dbReference type="Gene3D" id="2.130.10.10">
    <property type="entry name" value="YVTN repeat-like/Quinoprotein amine dehydrogenase"/>
    <property type="match status" value="1"/>
</dbReference>
<keyword evidence="7" id="KW-1185">Reference proteome</keyword>
<reference evidence="6 7" key="1">
    <citation type="submission" date="2021-06" db="EMBL/GenBank/DDBJ databases">
        <title>A haploid diamondback moth (Plutella xylostella L.) genome assembly resolves 31 chromosomes and identifies a diamide resistance mutation.</title>
        <authorList>
            <person name="Ward C.M."/>
            <person name="Perry K.D."/>
            <person name="Baker G."/>
            <person name="Powis K."/>
            <person name="Heckel D.G."/>
            <person name="Baxter S.W."/>
        </authorList>
    </citation>
    <scope>NUCLEOTIDE SEQUENCE [LARGE SCALE GENOMIC DNA]</scope>
    <source>
        <strain evidence="6 7">LV</strain>
        <tissue evidence="6">Single pupa</tissue>
    </source>
</reference>
<dbReference type="PANTHER" id="PTHR22746:SF10">
    <property type="entry name" value="GUANINE NUCLEOTIDE EXCHANGE FACTOR SUBUNIT RIC1"/>
    <property type="match status" value="1"/>
</dbReference>
<dbReference type="InterPro" id="IPR036322">
    <property type="entry name" value="WD40_repeat_dom_sf"/>
</dbReference>
<proteinExistence type="predicted"/>
<feature type="compositionally biased region" description="Pro residues" evidence="4">
    <location>
        <begin position="1359"/>
        <end position="1374"/>
    </location>
</feature>
<keyword evidence="2" id="KW-0472">Membrane</keyword>
<dbReference type="EMBL" id="JAHIBW010000019">
    <property type="protein sequence ID" value="KAG7301319.1"/>
    <property type="molecule type" value="Genomic_DNA"/>
</dbReference>
<evidence type="ECO:0000256" key="1">
    <source>
        <dbReference type="ARBA" id="ARBA00004370"/>
    </source>
</evidence>
<evidence type="ECO:0000256" key="4">
    <source>
        <dbReference type="SAM" id="MobiDB-lite"/>
    </source>
</evidence>
<evidence type="ECO:0000313" key="6">
    <source>
        <dbReference type="EMBL" id="KAG7301319.1"/>
    </source>
</evidence>
<accession>A0ABQ7Q7W6</accession>
<protein>
    <recommendedName>
        <fullName evidence="3">Protein RIC1 homolog</fullName>
    </recommendedName>
</protein>
<evidence type="ECO:0000259" key="5">
    <source>
        <dbReference type="Pfam" id="PF07064"/>
    </source>
</evidence>
<dbReference type="SUPFAM" id="SSF50978">
    <property type="entry name" value="WD40 repeat-like"/>
    <property type="match status" value="1"/>
</dbReference>
<comment type="subcellular location">
    <subcellularLocation>
        <location evidence="1">Membrane</location>
    </subcellularLocation>
</comment>
<dbReference type="Proteomes" id="UP000823941">
    <property type="component" value="Chromosome 19"/>
</dbReference>
<evidence type="ECO:0000313" key="7">
    <source>
        <dbReference type="Proteomes" id="UP000823941"/>
    </source>
</evidence>
<feature type="region of interest" description="Disordered" evidence="4">
    <location>
        <begin position="1340"/>
        <end position="1421"/>
    </location>
</feature>
<feature type="compositionally biased region" description="Low complexity" evidence="4">
    <location>
        <begin position="1349"/>
        <end position="1358"/>
    </location>
</feature>
<dbReference type="InterPro" id="IPR040096">
    <property type="entry name" value="Ric1"/>
</dbReference>
<dbReference type="Pfam" id="PF25440">
    <property type="entry name" value="Beta-prop_RIC1_2nd"/>
    <property type="match status" value="1"/>
</dbReference>
<sequence length="1421" mass="157891">MYFPIGWPKVLKNLGSDNQINKQIVSNRDKILFASLSDDCLTVWFCKPTVPIVFHKRSDESLKRLGVNIGVEWKPDSSMICIATSEGHLILYNVEGLSEQTAYQQYDPPAASLRRDSAELFVKEVIPSLKISLFKEVLVWDGQITRMCCISGTEILVCTTRAHLLRYRWDGTQNRDYCLDLGRIPFSINQQVSKAEPIIEDNTHVNDIEYSPLVCGFGITLNDGRAAYLTAPNLKFDPNAVQGIWAQGIDDATCARVNHKYRLIAIGRKNSQVDVFTIDEATGGLELSHTMVLSSRDFPGDPGPVKCMRWSGDGRAVAVSWERGGVSVWSTFGALLMCSLAWDYGLNQDLLKHNPLVVTSMEWATEGYQLWMVRVEGDTSSNLIQLDFVKSPLSVNPCMSNQSHLYLQADDKLYINLEDNLTKRTKLSIIDSSTDYQSDNGLSDHNAGSDEFDNTNKYTEFVDDNECRKQWIVLPLPATYIATNWPLRYSAIDRTGVNLCVAGRTGLAHYSCVTRKWKLFGNETQEKDFVVTGGMLWWRDYIVIGCYSILDGHDEIRFYPRDAKLDNKHAKIVRVQAQVFVIDLLDDQLVVFGADALVTIYELNCIDNAGNIEMRCVQAVDVSALSHPACVVSCALCRLQDGAPGRPAPRAPAPAPAQRLPDSLVINASGRLMMVQREEYDVDEDNNPAYNCLPATVLASCVESVWAASGSGPTATQLSRALWLWCGALGARVWLPLLPRDASRQPDTRHTFMAKRIMLPFHLEIYPLTILFDDAILLGAENDTTLYTTDSHSVFSLPFCVVNRTSQVYLQQILRQLLRRNLGYHAWEIARSCAGLAYFPHSLELLLHEVLEEEATSKEPIPDAQLPSVIEFVHEFPVYLQTVVQCARKTEIALWAYLFSAAGKPKELFQECLQRKMLDTAASYLIILQNLESSAVSRQLAIQLLDTALQHERWDLARDLVRFLSAIDPNDVDSPRNSMNVHTKYGQMSQPTVSPNAEDLSVILGNMQLAGGRGRSFSTTVSPRVEADPPAPAPPPARATAAVKRKKSVPARTDNSSYLDYVQPNQLSNRDSFSGIAEECFIDLMIQRHARHLLSTARLHSLGKMAAALDVHLVAWLAGERERAARVDSAVLCLKRLHEDFAWPYPVNTGPSELAHRPSFAASSYAPSEPDSLCGDSGYMSLSFRAAAPAAGAPLTPGPVSEGSVAEGGLAWCLSGEAEADERRYAALMERLHQHQADRGSHTHHVQLRYFLQLMTEASCLEWALVLAIILRDAMAVLRTTNAARSADVTAEAVRRLRKALQDVCAWTDCECLGYKSFMLAISNQIPFLTSIINTRERRLSMAKPRVRTSSTSSLTTPEPKPQAPQEPKLPPPQKAQEVSKQSVRKDSPKAAPAPVENKVQITQLPPPPRQDETATGCALM</sequence>
<dbReference type="InterPro" id="IPR009771">
    <property type="entry name" value="RIC1_C"/>
</dbReference>
<dbReference type="InterPro" id="IPR015943">
    <property type="entry name" value="WD40/YVTN_repeat-like_dom_sf"/>
</dbReference>
<dbReference type="Pfam" id="PF07064">
    <property type="entry name" value="RIC1"/>
    <property type="match status" value="1"/>
</dbReference>
<feature type="domain" description="RIC1 C-terminal alpha solenoid region" evidence="5">
    <location>
        <begin position="811"/>
        <end position="976"/>
    </location>
</feature>
<organism evidence="6 7">
    <name type="scientific">Plutella xylostella</name>
    <name type="common">Diamondback moth</name>
    <name type="synonym">Plutella maculipennis</name>
    <dbReference type="NCBI Taxonomy" id="51655"/>
    <lineage>
        <taxon>Eukaryota</taxon>
        <taxon>Metazoa</taxon>
        <taxon>Ecdysozoa</taxon>
        <taxon>Arthropoda</taxon>
        <taxon>Hexapoda</taxon>
        <taxon>Insecta</taxon>
        <taxon>Pterygota</taxon>
        <taxon>Neoptera</taxon>
        <taxon>Endopterygota</taxon>
        <taxon>Lepidoptera</taxon>
        <taxon>Glossata</taxon>
        <taxon>Ditrysia</taxon>
        <taxon>Yponomeutoidea</taxon>
        <taxon>Plutellidae</taxon>
        <taxon>Plutella</taxon>
    </lineage>
</organism>
<evidence type="ECO:0000256" key="2">
    <source>
        <dbReference type="ARBA" id="ARBA00023136"/>
    </source>
</evidence>
<comment type="caution">
    <text evidence="6">The sequence shown here is derived from an EMBL/GenBank/DDBJ whole genome shotgun (WGS) entry which is preliminary data.</text>
</comment>
<name>A0ABQ7Q7W6_PLUXY</name>
<dbReference type="PANTHER" id="PTHR22746">
    <property type="entry name" value="RAB6A-GEF COMPLEX PARTNER PROTEIN 1"/>
    <property type="match status" value="1"/>
</dbReference>
<gene>
    <name evidence="6" type="ORF">JYU34_014249</name>
</gene>
<evidence type="ECO:0000256" key="3">
    <source>
        <dbReference type="ARBA" id="ARBA00029879"/>
    </source>
</evidence>
<feature type="region of interest" description="Disordered" evidence="4">
    <location>
        <begin position="1015"/>
        <end position="1051"/>
    </location>
</feature>